<dbReference type="AlphaFoldDB" id="A0A2R8AEV7"/>
<dbReference type="EMBL" id="OMKW01000004">
    <property type="protein sequence ID" value="SPF30784.1"/>
    <property type="molecule type" value="Genomic_DNA"/>
</dbReference>
<protein>
    <submittedName>
        <fullName evidence="1">Uncharacterized protein</fullName>
    </submittedName>
</protein>
<dbReference type="Proteomes" id="UP000244932">
    <property type="component" value="Unassembled WGS sequence"/>
</dbReference>
<dbReference type="OrthoDB" id="3401424at2"/>
<organism evidence="1 2">
    <name type="scientific">Pontivivens insulae</name>
    <dbReference type="NCBI Taxonomy" id="1639689"/>
    <lineage>
        <taxon>Bacteria</taxon>
        <taxon>Pseudomonadati</taxon>
        <taxon>Pseudomonadota</taxon>
        <taxon>Alphaproteobacteria</taxon>
        <taxon>Rhodobacterales</taxon>
        <taxon>Paracoccaceae</taxon>
        <taxon>Pontivivens</taxon>
    </lineage>
</organism>
<accession>A0A2R8AEV7</accession>
<gene>
    <name evidence="1" type="ORF">POI8812_03127</name>
</gene>
<name>A0A2R8AEV7_9RHOB</name>
<keyword evidence="2" id="KW-1185">Reference proteome</keyword>
<evidence type="ECO:0000313" key="2">
    <source>
        <dbReference type="Proteomes" id="UP000244932"/>
    </source>
</evidence>
<sequence>MAGFSHKKDLGQMSRQKTPEECRKAFLFAACTQLGFCLPPADQAQLVRRTDLGPEEFIRLALELEGLEPLHLESYEHFRTLRDLYKTHVEDNATG</sequence>
<evidence type="ECO:0000313" key="1">
    <source>
        <dbReference type="EMBL" id="SPF30784.1"/>
    </source>
</evidence>
<reference evidence="1 2" key="1">
    <citation type="submission" date="2018-03" db="EMBL/GenBank/DDBJ databases">
        <authorList>
            <person name="Keele B.F."/>
        </authorList>
    </citation>
    <scope>NUCLEOTIDE SEQUENCE [LARGE SCALE GENOMIC DNA]</scope>
    <source>
        <strain evidence="1 2">CeCT 8812</strain>
    </source>
</reference>
<proteinExistence type="predicted"/>
<dbReference type="RefSeq" id="WP_108783487.1">
    <property type="nucleotide sequence ID" value="NZ_OMKW01000004.1"/>
</dbReference>